<name>A0A074X5H3_9PEZI</name>
<gene>
    <name evidence="2" type="ORF">M436DRAFT_36835</name>
</gene>
<feature type="coiled-coil region" evidence="1">
    <location>
        <begin position="243"/>
        <end position="270"/>
    </location>
</feature>
<dbReference type="HOGENOM" id="CLU_927436_0_0_1"/>
<sequence length="280" mass="31680">MIPRPEIQRRKFEELHPRDRNVKTNRKTRIEANWGCSVQDCIPMKIRPRVELKKGAKIRVGDIAGSEEIWWNWSVELLRGLEELSTLMAGKPEVAEALMMHEVQKRQSDGRNPQRKVAELLLGDIQRIVDNVKRHQAQAAELGNGDQQQDTGMAELEPKPEFSINKQEGEAQVGAPEYSENNFSPENMPPYPPGAAYNHEGTYQVDNTPQMKTLSLINNPARLASVRMPQSTRDLNAGLQVDAMEMRARAHRLRSQAMRLEAEAFDLESEAAIARRGPDA</sequence>
<dbReference type="OrthoDB" id="3939746at2759"/>
<evidence type="ECO:0000313" key="2">
    <source>
        <dbReference type="EMBL" id="KEQ77327.1"/>
    </source>
</evidence>
<dbReference type="RefSeq" id="XP_013431930.1">
    <property type="nucleotide sequence ID" value="XM_013576476.1"/>
</dbReference>
<reference evidence="2 3" key="1">
    <citation type="journal article" date="2014" name="BMC Genomics">
        <title>Genome sequencing of four Aureobasidium pullulans varieties: biotechnological potential, stress tolerance, and description of new species.</title>
        <authorList>
            <person name="Gostin Ar C."/>
            <person name="Ohm R.A."/>
            <person name="Kogej T."/>
            <person name="Sonjak S."/>
            <person name="Turk M."/>
            <person name="Zajc J."/>
            <person name="Zalar P."/>
            <person name="Grube M."/>
            <person name="Sun H."/>
            <person name="Han J."/>
            <person name="Sharma A."/>
            <person name="Chiniquy J."/>
            <person name="Ngan C.Y."/>
            <person name="Lipzen A."/>
            <person name="Barry K."/>
            <person name="Grigoriev I.V."/>
            <person name="Gunde-Cimerman N."/>
        </authorList>
    </citation>
    <scope>NUCLEOTIDE SEQUENCE [LARGE SCALE GENOMIC DNA]</scope>
    <source>
        <strain evidence="2 3">CBS 147.97</strain>
    </source>
</reference>
<evidence type="ECO:0000313" key="3">
    <source>
        <dbReference type="Proteomes" id="UP000027730"/>
    </source>
</evidence>
<dbReference type="GeneID" id="25408707"/>
<protein>
    <submittedName>
        <fullName evidence="2">Uncharacterized protein</fullName>
    </submittedName>
</protein>
<proteinExistence type="predicted"/>
<dbReference type="EMBL" id="KL584702">
    <property type="protein sequence ID" value="KEQ77327.1"/>
    <property type="molecule type" value="Genomic_DNA"/>
</dbReference>
<keyword evidence="1" id="KW-0175">Coiled coil</keyword>
<keyword evidence="3" id="KW-1185">Reference proteome</keyword>
<evidence type="ECO:0000256" key="1">
    <source>
        <dbReference type="SAM" id="Coils"/>
    </source>
</evidence>
<accession>A0A074X5H3</accession>
<organism evidence="2 3">
    <name type="scientific">Aureobasidium namibiae CBS 147.97</name>
    <dbReference type="NCBI Taxonomy" id="1043004"/>
    <lineage>
        <taxon>Eukaryota</taxon>
        <taxon>Fungi</taxon>
        <taxon>Dikarya</taxon>
        <taxon>Ascomycota</taxon>
        <taxon>Pezizomycotina</taxon>
        <taxon>Dothideomycetes</taxon>
        <taxon>Dothideomycetidae</taxon>
        <taxon>Dothideales</taxon>
        <taxon>Saccotheciaceae</taxon>
        <taxon>Aureobasidium</taxon>
    </lineage>
</organism>
<dbReference type="Proteomes" id="UP000027730">
    <property type="component" value="Unassembled WGS sequence"/>
</dbReference>
<dbReference type="AlphaFoldDB" id="A0A074X5H3"/>